<proteinExistence type="predicted"/>
<dbReference type="InterPro" id="IPR011545">
    <property type="entry name" value="DEAD/DEAH_box_helicase_dom"/>
</dbReference>
<evidence type="ECO:0000313" key="9">
    <source>
        <dbReference type="Proteomes" id="UP000815325"/>
    </source>
</evidence>
<evidence type="ECO:0000256" key="3">
    <source>
        <dbReference type="ARBA" id="ARBA00022801"/>
    </source>
</evidence>
<evidence type="ECO:0000256" key="6">
    <source>
        <dbReference type="PROSITE-ProRule" id="PRU00552"/>
    </source>
</evidence>
<dbReference type="SUPFAM" id="SSF52540">
    <property type="entry name" value="P-loop containing nucleoside triphosphate hydrolases"/>
    <property type="match status" value="1"/>
</dbReference>
<name>A0ABQ7GB50_DUNSA</name>
<evidence type="ECO:0000313" key="8">
    <source>
        <dbReference type="EMBL" id="KAF5831804.1"/>
    </source>
</evidence>
<dbReference type="Pfam" id="PF00270">
    <property type="entry name" value="DEAD"/>
    <property type="match status" value="1"/>
</dbReference>
<dbReference type="InterPro" id="IPR014014">
    <property type="entry name" value="RNA_helicase_DEAD_Q_motif"/>
</dbReference>
<dbReference type="EMBL" id="MU069919">
    <property type="protein sequence ID" value="KAF5831804.1"/>
    <property type="molecule type" value="Genomic_DNA"/>
</dbReference>
<evidence type="ECO:0000256" key="2">
    <source>
        <dbReference type="ARBA" id="ARBA00022741"/>
    </source>
</evidence>
<organism evidence="8 9">
    <name type="scientific">Dunaliella salina</name>
    <name type="common">Green alga</name>
    <name type="synonym">Protococcus salinus</name>
    <dbReference type="NCBI Taxonomy" id="3046"/>
    <lineage>
        <taxon>Eukaryota</taxon>
        <taxon>Viridiplantae</taxon>
        <taxon>Chlorophyta</taxon>
        <taxon>core chlorophytes</taxon>
        <taxon>Chlorophyceae</taxon>
        <taxon>CS clade</taxon>
        <taxon>Chlamydomonadales</taxon>
        <taxon>Dunaliellaceae</taxon>
        <taxon>Dunaliella</taxon>
    </lineage>
</organism>
<comment type="caution">
    <text evidence="8">The sequence shown here is derived from an EMBL/GenBank/DDBJ whole genome shotgun (WGS) entry which is preliminary data.</text>
</comment>
<dbReference type="Gene3D" id="3.40.50.300">
    <property type="entry name" value="P-loop containing nucleotide triphosphate hydrolases"/>
    <property type="match status" value="1"/>
</dbReference>
<keyword evidence="3" id="KW-0378">Hydrolase</keyword>
<feature type="short sequence motif" description="Q motif" evidence="6">
    <location>
        <begin position="118"/>
        <end position="146"/>
    </location>
</feature>
<dbReference type="PROSITE" id="PS51195">
    <property type="entry name" value="Q_MOTIF"/>
    <property type="match status" value="1"/>
</dbReference>
<dbReference type="InterPro" id="IPR050547">
    <property type="entry name" value="DEAD_box_RNA_helicases"/>
</dbReference>
<dbReference type="EC" id="3.6.4.13" evidence="1"/>
<feature type="domain" description="DEAD-box RNA helicase Q" evidence="7">
    <location>
        <begin position="118"/>
        <end position="146"/>
    </location>
</feature>
<evidence type="ECO:0000259" key="7">
    <source>
        <dbReference type="PROSITE" id="PS51195"/>
    </source>
</evidence>
<keyword evidence="2" id="KW-0547">Nucleotide-binding</keyword>
<keyword evidence="4" id="KW-0347">Helicase</keyword>
<dbReference type="PANTHER" id="PTHR47963:SF8">
    <property type="entry name" value="ATP-DEPENDENT RNA HELICASE DEAD"/>
    <property type="match status" value="1"/>
</dbReference>
<keyword evidence="5" id="KW-0067">ATP-binding</keyword>
<sequence length="182" mass="19460">MLHAVLRRTSSAFRALSAPSFACASSTIEPGCGSSVASVGYLLAKMMAQGSLQQPQAYMAIHMHQPRHRTPIHAHFLRLPAAPSLNLVRGLKRPRVLQRPRIMPVAAAASNFYAQQATSFSSLGVHEELSKALERAGLTRPSYIQEAAAPVLLQGKPAVIAAETGSGKTLAYLLPIGTLLLR</sequence>
<gene>
    <name evidence="8" type="ORF">DUNSADRAFT_12550</name>
</gene>
<evidence type="ECO:0000256" key="5">
    <source>
        <dbReference type="ARBA" id="ARBA00022840"/>
    </source>
</evidence>
<evidence type="ECO:0000256" key="1">
    <source>
        <dbReference type="ARBA" id="ARBA00012552"/>
    </source>
</evidence>
<accession>A0ABQ7GB50</accession>
<dbReference type="PANTHER" id="PTHR47963">
    <property type="entry name" value="DEAD-BOX ATP-DEPENDENT RNA HELICASE 47, MITOCHONDRIAL"/>
    <property type="match status" value="1"/>
</dbReference>
<dbReference type="Proteomes" id="UP000815325">
    <property type="component" value="Unassembled WGS sequence"/>
</dbReference>
<protein>
    <recommendedName>
        <fullName evidence="1">RNA helicase</fullName>
        <ecNumber evidence="1">3.6.4.13</ecNumber>
    </recommendedName>
</protein>
<reference evidence="8" key="1">
    <citation type="submission" date="2017-08" db="EMBL/GenBank/DDBJ databases">
        <authorList>
            <person name="Polle J.E."/>
            <person name="Barry K."/>
            <person name="Cushman J."/>
            <person name="Schmutz J."/>
            <person name="Tran D."/>
            <person name="Hathwaick L.T."/>
            <person name="Yim W.C."/>
            <person name="Jenkins J."/>
            <person name="Mckie-Krisberg Z.M."/>
            <person name="Prochnik S."/>
            <person name="Lindquist E."/>
            <person name="Dockter R.B."/>
            <person name="Adam C."/>
            <person name="Molina H."/>
            <person name="Bunkerborg J."/>
            <person name="Jin E."/>
            <person name="Buchheim M."/>
            <person name="Magnuson J."/>
        </authorList>
    </citation>
    <scope>NUCLEOTIDE SEQUENCE</scope>
    <source>
        <strain evidence="8">CCAP 19/18</strain>
    </source>
</reference>
<keyword evidence="9" id="KW-1185">Reference proteome</keyword>
<dbReference type="InterPro" id="IPR027417">
    <property type="entry name" value="P-loop_NTPase"/>
</dbReference>
<evidence type="ECO:0000256" key="4">
    <source>
        <dbReference type="ARBA" id="ARBA00022806"/>
    </source>
</evidence>